<keyword evidence="4" id="KW-0670">Pyruvate</keyword>
<evidence type="ECO:0000256" key="2">
    <source>
        <dbReference type="ARBA" id="ARBA00022688"/>
    </source>
</evidence>
<comment type="function">
    <text evidence="4">Removes the pyruvyl group from chorismate, with concomitant aromatization of the ring, to provide 4-hydroxybenzoate (4HB) for the ubiquinone pathway.</text>
</comment>
<comment type="subcellular location">
    <subcellularLocation>
        <location evidence="4">Cytoplasm</location>
    </subcellularLocation>
</comment>
<feature type="binding site" evidence="4">
    <location>
        <position position="192"/>
    </location>
    <ligand>
        <name>substrate</name>
    </ligand>
</feature>
<dbReference type="AlphaFoldDB" id="A0A1I1E0N2"/>
<dbReference type="InterPro" id="IPR028978">
    <property type="entry name" value="Chorismate_lyase_/UTRA_dom_sf"/>
</dbReference>
<dbReference type="EMBL" id="FOLO01000001">
    <property type="protein sequence ID" value="SFB78798.1"/>
    <property type="molecule type" value="Genomic_DNA"/>
</dbReference>
<feature type="binding site" evidence="4">
    <location>
        <position position="134"/>
    </location>
    <ligand>
        <name>substrate</name>
    </ligand>
</feature>
<evidence type="ECO:0000256" key="3">
    <source>
        <dbReference type="ARBA" id="ARBA00023239"/>
    </source>
</evidence>
<dbReference type="InterPro" id="IPR007440">
    <property type="entry name" value="Chorismate--pyruvate_lyase"/>
</dbReference>
<dbReference type="Gene3D" id="3.40.1410.10">
    <property type="entry name" value="Chorismate lyase-like"/>
    <property type="match status" value="1"/>
</dbReference>
<dbReference type="EC" id="4.1.3.40" evidence="4"/>
<evidence type="ECO:0000313" key="6">
    <source>
        <dbReference type="Proteomes" id="UP000198862"/>
    </source>
</evidence>
<dbReference type="GO" id="GO:0042866">
    <property type="term" value="P:pyruvate biosynthetic process"/>
    <property type="evidence" value="ECO:0007669"/>
    <property type="project" value="UniProtKB-UniRule"/>
</dbReference>
<comment type="pathway">
    <text evidence="4">Cofactor biosynthesis; ubiquinone biosynthesis.</text>
</comment>
<organism evidence="5 6">
    <name type="scientific">Pseudoalteromonas denitrificans DSM 6059</name>
    <dbReference type="NCBI Taxonomy" id="1123010"/>
    <lineage>
        <taxon>Bacteria</taxon>
        <taxon>Pseudomonadati</taxon>
        <taxon>Pseudomonadota</taxon>
        <taxon>Gammaproteobacteria</taxon>
        <taxon>Alteromonadales</taxon>
        <taxon>Pseudoalteromonadaceae</taxon>
        <taxon>Pseudoalteromonas</taxon>
    </lineage>
</organism>
<comment type="catalytic activity">
    <reaction evidence="4">
        <text>chorismate = 4-hydroxybenzoate + pyruvate</text>
        <dbReference type="Rhea" id="RHEA:16505"/>
        <dbReference type="ChEBI" id="CHEBI:15361"/>
        <dbReference type="ChEBI" id="CHEBI:17879"/>
        <dbReference type="ChEBI" id="CHEBI:29748"/>
        <dbReference type="EC" id="4.1.3.40"/>
    </reaction>
</comment>
<feature type="binding site" evidence="4">
    <location>
        <position position="96"/>
    </location>
    <ligand>
        <name>substrate</name>
    </ligand>
</feature>
<evidence type="ECO:0000256" key="4">
    <source>
        <dbReference type="HAMAP-Rule" id="MF_01632"/>
    </source>
</evidence>
<keyword evidence="2 4" id="KW-0831">Ubiquinone biosynthesis</keyword>
<keyword evidence="3 4" id="KW-0456">Lyase</keyword>
<sequence length="210" mass="24050">MISKTIKIFYDQISYVYGCFVVLDYPLSLDNNWFDIVLDELTEIESNWLFETSSLTARLKLNSRYFEVKVLSEIIQDLTMSQANILKTDIQTALFREVVLYCDGKPQVYAQSWIPLRTQQKQNNELMSLGTKPLGEQIFKDPSIKRNTIEIAKFDSAHPIANVVNMLGLAPLNCWGRRSVLTLAQQKLLVCEIFLPGSFIETKASELNLD</sequence>
<name>A0A1I1E0N2_9GAMM</name>
<dbReference type="STRING" id="1123010.SAMN02745724_00077"/>
<dbReference type="UniPathway" id="UPA00232"/>
<dbReference type="PANTHER" id="PTHR38683:SF1">
    <property type="entry name" value="CHORISMATE PYRUVATE-LYASE"/>
    <property type="match status" value="1"/>
</dbReference>
<dbReference type="GO" id="GO:0006744">
    <property type="term" value="P:ubiquinone biosynthetic process"/>
    <property type="evidence" value="ECO:0007669"/>
    <property type="project" value="UniProtKB-UniRule"/>
</dbReference>
<comment type="similarity">
    <text evidence="4">Belongs to the UbiC family.</text>
</comment>
<proteinExistence type="inferred from homology"/>
<protein>
    <recommendedName>
        <fullName evidence="4">Probable chorismate pyruvate-lyase</fullName>
        <shortName evidence="4">CL</shortName>
        <shortName evidence="4">CPL</shortName>
        <ecNumber evidence="4">4.1.3.40</ecNumber>
    </recommendedName>
</protein>
<dbReference type="GO" id="GO:0008813">
    <property type="term" value="F:chorismate lyase activity"/>
    <property type="evidence" value="ECO:0007669"/>
    <property type="project" value="UniProtKB-UniRule"/>
</dbReference>
<accession>A0A1I1E0N2</accession>
<dbReference type="Pfam" id="PF04345">
    <property type="entry name" value="Chor_lyase"/>
    <property type="match status" value="1"/>
</dbReference>
<dbReference type="HAMAP" id="MF_01632">
    <property type="entry name" value="UbiC"/>
    <property type="match status" value="1"/>
</dbReference>
<gene>
    <name evidence="4" type="primary">ubiC</name>
    <name evidence="5" type="ORF">SAMN02745724_00077</name>
</gene>
<evidence type="ECO:0000313" key="5">
    <source>
        <dbReference type="EMBL" id="SFB78798.1"/>
    </source>
</evidence>
<keyword evidence="1 4" id="KW-0963">Cytoplasm</keyword>
<dbReference type="PANTHER" id="PTHR38683">
    <property type="entry name" value="CHORISMATE PYRUVATE-LYASE"/>
    <property type="match status" value="1"/>
</dbReference>
<comment type="caution">
    <text evidence="4">Lacks conserved residue(s) required for the propagation of feature annotation.</text>
</comment>
<evidence type="ECO:0000256" key="1">
    <source>
        <dbReference type="ARBA" id="ARBA00022490"/>
    </source>
</evidence>
<dbReference type="SUPFAM" id="SSF64288">
    <property type="entry name" value="Chorismate lyase-like"/>
    <property type="match status" value="1"/>
</dbReference>
<dbReference type="GO" id="GO:0005829">
    <property type="term" value="C:cytosol"/>
    <property type="evidence" value="ECO:0007669"/>
    <property type="project" value="TreeGrafter"/>
</dbReference>
<reference evidence="5 6" key="1">
    <citation type="submission" date="2016-10" db="EMBL/GenBank/DDBJ databases">
        <authorList>
            <person name="de Groot N.N."/>
        </authorList>
    </citation>
    <scope>NUCLEOTIDE SEQUENCE [LARGE SCALE GENOMIC DNA]</scope>
    <source>
        <strain evidence="5 6">DSM 6059</strain>
    </source>
</reference>
<dbReference type="Proteomes" id="UP000198862">
    <property type="component" value="Unassembled WGS sequence"/>
</dbReference>
<keyword evidence="6" id="KW-1185">Reference proteome</keyword>